<keyword evidence="2" id="KW-0418">Kinase</keyword>
<dbReference type="EMBL" id="JAUCQJ010000001">
    <property type="protein sequence ID" value="MDQ8747602.1"/>
    <property type="molecule type" value="Genomic_DNA"/>
</dbReference>
<keyword evidence="1" id="KW-0808">Transferase</keyword>
<dbReference type="PROSITE" id="PS50005">
    <property type="entry name" value="TPR"/>
    <property type="match status" value="1"/>
</dbReference>
<name>A0ABD5B109_ELIMR</name>
<dbReference type="SMART" id="SM00028">
    <property type="entry name" value="TPR"/>
    <property type="match status" value="3"/>
</dbReference>
<feature type="repeat" description="TPR" evidence="4">
    <location>
        <begin position="112"/>
        <end position="145"/>
    </location>
</feature>
<evidence type="ECO:0000256" key="5">
    <source>
        <dbReference type="SAM" id="Phobius"/>
    </source>
</evidence>
<dbReference type="Gene3D" id="3.30.565.10">
    <property type="entry name" value="Histidine kinase-like ATPase, C-terminal domain"/>
    <property type="match status" value="1"/>
</dbReference>
<evidence type="ECO:0000256" key="1">
    <source>
        <dbReference type="ARBA" id="ARBA00022679"/>
    </source>
</evidence>
<dbReference type="PANTHER" id="PTHR24421:SF60">
    <property type="entry name" value="SENSOR HISTIDINE KINASE COMP"/>
    <property type="match status" value="1"/>
</dbReference>
<keyword evidence="4" id="KW-0802">TPR repeat</keyword>
<dbReference type="Proteomes" id="UP001239265">
    <property type="component" value="Unassembled WGS sequence"/>
</dbReference>
<dbReference type="AlphaFoldDB" id="A0ABD5B109"/>
<dbReference type="CDD" id="cd16917">
    <property type="entry name" value="HATPase_UhpB-NarQ-NarX-like"/>
    <property type="match status" value="1"/>
</dbReference>
<accession>A0ABD5B109</accession>
<dbReference type="PANTHER" id="PTHR24421">
    <property type="entry name" value="NITRATE/NITRITE SENSOR PROTEIN NARX-RELATED"/>
    <property type="match status" value="1"/>
</dbReference>
<evidence type="ECO:0008006" key="8">
    <source>
        <dbReference type="Google" id="ProtNLM"/>
    </source>
</evidence>
<keyword evidence="5" id="KW-0812">Transmembrane</keyword>
<evidence type="ECO:0000313" key="6">
    <source>
        <dbReference type="EMBL" id="MDQ8747602.1"/>
    </source>
</evidence>
<keyword evidence="3" id="KW-0902">Two-component regulatory system</keyword>
<dbReference type="InterPro" id="IPR036890">
    <property type="entry name" value="HATPase_C_sf"/>
</dbReference>
<protein>
    <recommendedName>
        <fullName evidence="8">ATP-binding protein</fullName>
    </recommendedName>
</protein>
<organism evidence="6 7">
    <name type="scientific">Elizabethkingia miricola</name>
    <name type="common">Chryseobacterium miricola</name>
    <dbReference type="NCBI Taxonomy" id="172045"/>
    <lineage>
        <taxon>Bacteria</taxon>
        <taxon>Pseudomonadati</taxon>
        <taxon>Bacteroidota</taxon>
        <taxon>Flavobacteriia</taxon>
        <taxon>Flavobacteriales</taxon>
        <taxon>Weeksellaceae</taxon>
        <taxon>Elizabethkingia</taxon>
    </lineage>
</organism>
<dbReference type="GO" id="GO:0016301">
    <property type="term" value="F:kinase activity"/>
    <property type="evidence" value="ECO:0007669"/>
    <property type="project" value="UniProtKB-KW"/>
</dbReference>
<proteinExistence type="predicted"/>
<dbReference type="InterPro" id="IPR019734">
    <property type="entry name" value="TPR_rpt"/>
</dbReference>
<dbReference type="InterPro" id="IPR011990">
    <property type="entry name" value="TPR-like_helical_dom_sf"/>
</dbReference>
<evidence type="ECO:0000256" key="3">
    <source>
        <dbReference type="ARBA" id="ARBA00023012"/>
    </source>
</evidence>
<dbReference type="SUPFAM" id="SSF48452">
    <property type="entry name" value="TPR-like"/>
    <property type="match status" value="2"/>
</dbReference>
<keyword evidence="5" id="KW-1133">Transmembrane helix</keyword>
<comment type="caution">
    <text evidence="6">The sequence shown here is derived from an EMBL/GenBank/DDBJ whole genome shotgun (WGS) entry which is preliminary data.</text>
</comment>
<dbReference type="GO" id="GO:0000160">
    <property type="term" value="P:phosphorelay signal transduction system"/>
    <property type="evidence" value="ECO:0007669"/>
    <property type="project" value="UniProtKB-KW"/>
</dbReference>
<sequence length="556" mass="64488">MRILYFLLFVLMVSCTKTKESNTNKSEKADNPYYEKAWSYLDKKDPINAFQNFNKAKEIYLKNNDSLGVGKCLMNMSIILTDQGDYFGGQETSLEATKYLKEGEEKYYSYISANYNNLGIAAFNLKEYEKSIKFYDLAIRFSKDSLDVNILLNNMANSYREKGIYNRALNIYVKILKNSENEIEYARVLSNFAKTKWLQEYNYNPINEFNQALNIRLRKKDLFGLNTSYSHLADYYISKKPDSALIYANKMYRTAKQINNPNDQIEALQKLVILENPEKSKQYFLTYQKLNDSLQTARSKAKNQFALIRYETEKNKANFQKAQADNVKKQNQILKQYAGLGILGLILIGGGAGSVVWYRRRRKRLEKEKELEIKKTELRYSKKVHDKVANKVYRVMSEVENVPEMKKEVLLDKLENIYEISRDISYDHEPTDEKHLVEMLESYSSQDDVQLVKVGIQEIGWDTFNKDTQSEVFNVLQELMTNMKKHSKATRVVIIMSRINEEITIRYTDNGVGCDKLSPKNGIKNTGNRMESIGGTINFDAVSGEGFKAELKFSVQ</sequence>
<evidence type="ECO:0000256" key="2">
    <source>
        <dbReference type="ARBA" id="ARBA00022777"/>
    </source>
</evidence>
<keyword evidence="5" id="KW-0472">Membrane</keyword>
<dbReference type="InterPro" id="IPR050482">
    <property type="entry name" value="Sensor_HK_TwoCompSys"/>
</dbReference>
<dbReference type="RefSeq" id="WP_143333970.1">
    <property type="nucleotide sequence ID" value="NZ_JAUCQJ010000001.1"/>
</dbReference>
<dbReference type="SUPFAM" id="SSF55874">
    <property type="entry name" value="ATPase domain of HSP90 chaperone/DNA topoisomerase II/histidine kinase"/>
    <property type="match status" value="1"/>
</dbReference>
<gene>
    <name evidence="6" type="ORF">QT385_03045</name>
</gene>
<evidence type="ECO:0000256" key="4">
    <source>
        <dbReference type="PROSITE-ProRule" id="PRU00339"/>
    </source>
</evidence>
<dbReference type="PROSITE" id="PS51257">
    <property type="entry name" value="PROKAR_LIPOPROTEIN"/>
    <property type="match status" value="1"/>
</dbReference>
<feature type="transmembrane region" description="Helical" evidence="5">
    <location>
        <begin position="337"/>
        <end position="358"/>
    </location>
</feature>
<reference evidence="6 7" key="1">
    <citation type="submission" date="2023-06" db="EMBL/GenBank/DDBJ databases">
        <title>Nosocomial Elizabethkingia miricola genome.</title>
        <authorList>
            <person name="Morgado S."/>
            <person name="Fonseca E."/>
            <person name="Freitas F."/>
            <person name="Vicente A.C."/>
        </authorList>
    </citation>
    <scope>NUCLEOTIDE SEQUENCE [LARGE SCALE GENOMIC DNA]</scope>
    <source>
        <strain evidence="6 7">EM15</strain>
    </source>
</reference>
<evidence type="ECO:0000313" key="7">
    <source>
        <dbReference type="Proteomes" id="UP001239265"/>
    </source>
</evidence>
<dbReference type="Gene3D" id="1.25.40.10">
    <property type="entry name" value="Tetratricopeptide repeat domain"/>
    <property type="match status" value="3"/>
</dbReference>